<feature type="transmembrane region" description="Helical" evidence="7">
    <location>
        <begin position="416"/>
        <end position="435"/>
    </location>
</feature>
<accession>A0ABR8RPY0</accession>
<name>A0ABR8RPY0_9CELL</name>
<dbReference type="InterPro" id="IPR050189">
    <property type="entry name" value="MFS_Efflux_Transporters"/>
</dbReference>
<feature type="transmembrane region" description="Helical" evidence="7">
    <location>
        <begin position="262"/>
        <end position="282"/>
    </location>
</feature>
<feature type="region of interest" description="Disordered" evidence="6">
    <location>
        <begin position="1"/>
        <end position="60"/>
    </location>
</feature>
<feature type="domain" description="Major facilitator superfamily (MFS) profile" evidence="8">
    <location>
        <begin position="68"/>
        <end position="438"/>
    </location>
</feature>
<feature type="transmembrane region" description="Helical" evidence="7">
    <location>
        <begin position="388"/>
        <end position="410"/>
    </location>
</feature>
<dbReference type="SUPFAM" id="SSF103473">
    <property type="entry name" value="MFS general substrate transporter"/>
    <property type="match status" value="1"/>
</dbReference>
<dbReference type="InterPro" id="IPR036259">
    <property type="entry name" value="MFS_trans_sf"/>
</dbReference>
<feature type="transmembrane region" description="Helical" evidence="7">
    <location>
        <begin position="353"/>
        <end position="376"/>
    </location>
</feature>
<feature type="compositionally biased region" description="Low complexity" evidence="6">
    <location>
        <begin position="47"/>
        <end position="60"/>
    </location>
</feature>
<feature type="transmembrane region" description="Helical" evidence="7">
    <location>
        <begin position="69"/>
        <end position="93"/>
    </location>
</feature>
<dbReference type="PANTHER" id="PTHR43124:SF3">
    <property type="entry name" value="CHLORAMPHENICOL EFFLUX PUMP RV0191"/>
    <property type="match status" value="1"/>
</dbReference>
<gene>
    <name evidence="9" type="ORF">H9652_03745</name>
</gene>
<comment type="caution">
    <text evidence="9">The sequence shown here is derived from an EMBL/GenBank/DDBJ whole genome shotgun (WGS) entry which is preliminary data.</text>
</comment>
<keyword evidence="10" id="KW-1185">Reference proteome</keyword>
<dbReference type="PROSITE" id="PS50850">
    <property type="entry name" value="MFS"/>
    <property type="match status" value="1"/>
</dbReference>
<evidence type="ECO:0000256" key="6">
    <source>
        <dbReference type="SAM" id="MobiDB-lite"/>
    </source>
</evidence>
<evidence type="ECO:0000313" key="10">
    <source>
        <dbReference type="Proteomes" id="UP000641803"/>
    </source>
</evidence>
<comment type="subcellular location">
    <subcellularLocation>
        <location evidence="1">Cell membrane</location>
        <topology evidence="1">Multi-pass membrane protein</topology>
    </subcellularLocation>
</comment>
<feature type="transmembrane region" description="Helical" evidence="7">
    <location>
        <begin position="302"/>
        <end position="321"/>
    </location>
</feature>
<keyword evidence="4 7" id="KW-1133">Transmembrane helix</keyword>
<dbReference type="RefSeq" id="WP_191794872.1">
    <property type="nucleotide sequence ID" value="NZ_JACSQQ010000004.1"/>
</dbReference>
<feature type="transmembrane region" description="Helical" evidence="7">
    <location>
        <begin position="163"/>
        <end position="180"/>
    </location>
</feature>
<evidence type="ECO:0000259" key="8">
    <source>
        <dbReference type="PROSITE" id="PS50850"/>
    </source>
</evidence>
<evidence type="ECO:0000256" key="4">
    <source>
        <dbReference type="ARBA" id="ARBA00022989"/>
    </source>
</evidence>
<organism evidence="9 10">
    <name type="scientific">Oerskovia rustica</name>
    <dbReference type="NCBI Taxonomy" id="2762237"/>
    <lineage>
        <taxon>Bacteria</taxon>
        <taxon>Bacillati</taxon>
        <taxon>Actinomycetota</taxon>
        <taxon>Actinomycetes</taxon>
        <taxon>Micrococcales</taxon>
        <taxon>Cellulomonadaceae</taxon>
        <taxon>Oerskovia</taxon>
    </lineage>
</organism>
<dbReference type="CDD" id="cd17324">
    <property type="entry name" value="MFS_NepI_like"/>
    <property type="match status" value="1"/>
</dbReference>
<feature type="transmembrane region" description="Helical" evidence="7">
    <location>
        <begin position="192"/>
        <end position="216"/>
    </location>
</feature>
<keyword evidence="2" id="KW-1003">Cell membrane</keyword>
<feature type="transmembrane region" description="Helical" evidence="7">
    <location>
        <begin position="99"/>
        <end position="122"/>
    </location>
</feature>
<keyword evidence="5 7" id="KW-0472">Membrane</keyword>
<dbReference type="PANTHER" id="PTHR43124">
    <property type="entry name" value="PURINE EFFLUX PUMP PBUE"/>
    <property type="match status" value="1"/>
</dbReference>
<evidence type="ECO:0000256" key="7">
    <source>
        <dbReference type="SAM" id="Phobius"/>
    </source>
</evidence>
<evidence type="ECO:0000256" key="3">
    <source>
        <dbReference type="ARBA" id="ARBA00022692"/>
    </source>
</evidence>
<protein>
    <submittedName>
        <fullName evidence="9">MFS transporter</fullName>
    </submittedName>
</protein>
<keyword evidence="3 7" id="KW-0812">Transmembrane</keyword>
<dbReference type="InterPro" id="IPR011701">
    <property type="entry name" value="MFS"/>
</dbReference>
<dbReference type="EMBL" id="JACSQQ010000004">
    <property type="protein sequence ID" value="MBD7949522.1"/>
    <property type="molecule type" value="Genomic_DNA"/>
</dbReference>
<sequence>MTTCTAPTEPSTDAPPTATAPASSAAPAAPAGSATSTAPPAPPTTTPPDRTGATTDAPPSGTRFPLLPLLALAATGFVTLLTEVLPAGVLPALSGDLGVSASAAGQTVTVFAIGAIVAAIPLSRATARWPRRRLLLTTIAGFAVANTVTAVSSSYALTLGARFAAGLVAGLTWALLAGYARRLAAPEQAGRALAIAMGGAPLALALGVPAGTALGATVGWRWAFGAMTILSLGLAAWVRWGVRDFPGEPRGTQVPIGRALRLPGVAPVVLVTGLTVLAYNVFSTYVAVFLEDVGLGAQTGALLAVLGATSFASLVVIGALIDTHLRIMTILASTLLGVAGLTLAVAAASPVAVYAAVAALGFAFGGSGTLFQTALARAAGPAADVAQSAFVTSWNGALALGGIVGGVVLGAGGSGALPWATLALAVPVVGIVVGARRHAFPAAPRDVRSVGKRGSARA</sequence>
<dbReference type="Pfam" id="PF07690">
    <property type="entry name" value="MFS_1"/>
    <property type="match status" value="1"/>
</dbReference>
<feature type="transmembrane region" description="Helical" evidence="7">
    <location>
        <begin position="328"/>
        <end position="347"/>
    </location>
</feature>
<dbReference type="InterPro" id="IPR020846">
    <property type="entry name" value="MFS_dom"/>
</dbReference>
<dbReference type="Gene3D" id="1.20.1250.20">
    <property type="entry name" value="MFS general substrate transporter like domains"/>
    <property type="match status" value="1"/>
</dbReference>
<evidence type="ECO:0000256" key="5">
    <source>
        <dbReference type="ARBA" id="ARBA00023136"/>
    </source>
</evidence>
<evidence type="ECO:0000313" key="9">
    <source>
        <dbReference type="EMBL" id="MBD7949522.1"/>
    </source>
</evidence>
<reference evidence="9 10" key="1">
    <citation type="submission" date="2020-08" db="EMBL/GenBank/DDBJ databases">
        <title>A Genomic Blueprint of the Chicken Gut Microbiome.</title>
        <authorList>
            <person name="Gilroy R."/>
            <person name="Ravi A."/>
            <person name="Getino M."/>
            <person name="Pursley I."/>
            <person name="Horton D.L."/>
            <person name="Alikhan N.-F."/>
            <person name="Baker D."/>
            <person name="Gharbi K."/>
            <person name="Hall N."/>
            <person name="Watson M."/>
            <person name="Adriaenssens E.M."/>
            <person name="Foster-Nyarko E."/>
            <person name="Jarju S."/>
            <person name="Secka A."/>
            <person name="Antonio M."/>
            <person name="Oren A."/>
            <person name="Chaudhuri R."/>
            <person name="La Ragione R.M."/>
            <person name="Hildebrand F."/>
            <person name="Pallen M.J."/>
        </authorList>
    </citation>
    <scope>NUCLEOTIDE SEQUENCE [LARGE SCALE GENOMIC DNA]</scope>
    <source>
        <strain evidence="9 10">Sa4CUA1</strain>
    </source>
</reference>
<proteinExistence type="predicted"/>
<feature type="transmembrane region" description="Helical" evidence="7">
    <location>
        <begin position="222"/>
        <end position="242"/>
    </location>
</feature>
<feature type="compositionally biased region" description="Low complexity" evidence="6">
    <location>
        <begin position="1"/>
        <end position="38"/>
    </location>
</feature>
<evidence type="ECO:0000256" key="1">
    <source>
        <dbReference type="ARBA" id="ARBA00004651"/>
    </source>
</evidence>
<evidence type="ECO:0000256" key="2">
    <source>
        <dbReference type="ARBA" id="ARBA00022475"/>
    </source>
</evidence>
<feature type="transmembrane region" description="Helical" evidence="7">
    <location>
        <begin position="134"/>
        <end position="157"/>
    </location>
</feature>
<dbReference type="Proteomes" id="UP000641803">
    <property type="component" value="Unassembled WGS sequence"/>
</dbReference>